<evidence type="ECO:0000313" key="5">
    <source>
        <dbReference type="Proteomes" id="UP001610446"/>
    </source>
</evidence>
<dbReference type="InterPro" id="IPR001623">
    <property type="entry name" value="DnaJ_domain"/>
</dbReference>
<keyword evidence="1" id="KW-0175">Coiled coil</keyword>
<feature type="compositionally biased region" description="Basic and acidic residues" evidence="2">
    <location>
        <begin position="57"/>
        <end position="67"/>
    </location>
</feature>
<evidence type="ECO:0000256" key="2">
    <source>
        <dbReference type="SAM" id="MobiDB-lite"/>
    </source>
</evidence>
<evidence type="ECO:0000259" key="3">
    <source>
        <dbReference type="PROSITE" id="PS50076"/>
    </source>
</evidence>
<dbReference type="PANTHER" id="PTHR24074">
    <property type="entry name" value="CO-CHAPERONE PROTEIN DJLA"/>
    <property type="match status" value="1"/>
</dbReference>
<dbReference type="Proteomes" id="UP001610446">
    <property type="component" value="Unassembled WGS sequence"/>
</dbReference>
<proteinExistence type="predicted"/>
<reference evidence="4 5" key="1">
    <citation type="submission" date="2024-07" db="EMBL/GenBank/DDBJ databases">
        <title>Section-level genome sequencing and comparative genomics of Aspergillus sections Usti and Cavernicolus.</title>
        <authorList>
            <consortium name="Lawrence Berkeley National Laboratory"/>
            <person name="Nybo J.L."/>
            <person name="Vesth T.C."/>
            <person name="Theobald S."/>
            <person name="Frisvad J.C."/>
            <person name="Larsen T.O."/>
            <person name="Kjaerboelling I."/>
            <person name="Rothschild-Mancinelli K."/>
            <person name="Lyhne E.K."/>
            <person name="Kogle M.E."/>
            <person name="Barry K."/>
            <person name="Clum A."/>
            <person name="Na H."/>
            <person name="Ledsgaard L."/>
            <person name="Lin J."/>
            <person name="Lipzen A."/>
            <person name="Kuo A."/>
            <person name="Riley R."/>
            <person name="Mondo S."/>
            <person name="Labutti K."/>
            <person name="Haridas S."/>
            <person name="Pangalinan J."/>
            <person name="Salamov A.A."/>
            <person name="Simmons B.A."/>
            <person name="Magnuson J.K."/>
            <person name="Chen J."/>
            <person name="Drula E."/>
            <person name="Henrissat B."/>
            <person name="Wiebenga A."/>
            <person name="Lubbers R.J."/>
            <person name="Gomes A.C."/>
            <person name="Makela M.R."/>
            <person name="Stajich J."/>
            <person name="Grigoriev I.V."/>
            <person name="Mortensen U.H."/>
            <person name="De Vries R.P."/>
            <person name="Baker S.E."/>
            <person name="Andersen M.R."/>
        </authorList>
    </citation>
    <scope>NUCLEOTIDE SEQUENCE [LARGE SCALE GENOMIC DNA]</scope>
    <source>
        <strain evidence="4 5">CBS 123904</strain>
    </source>
</reference>
<comment type="caution">
    <text evidence="4">The sequence shown here is derived from an EMBL/GenBank/DDBJ whole genome shotgun (WGS) entry which is preliminary data.</text>
</comment>
<sequence length="580" mass="64446">MDCYKILGVSRDANIRDINSAYKSLALKHHPDKTGGDDDDAILKFQRVQQAVEILRDPTARKAHDSKLPPPPSEEEQLFARPGYHGWVSTSLYVRDLSRSARYKYSYGNSVHMDPHSKESREEMKRCARVLEEEEMERRERARKEEERREWKRNMDNLTRSWKDMQTNWDAEDDNKKPGAGPGAYPSDSSESNLQRIEEEDTVEAEWWAGAKPRGMHDAEFEGGSDVSSELAGRTGEEVEVKAELGDEVRLGNTTDARRDNYGAEFSPDVESELGPNIGFKSDQDGDAKGAGCSADAFGPDAYGVLDSESSLKSVSEDGSMVNLGLGPEYHAAFYIKTVITEPEAKAEVETDGSTTVGSIRTGHAIFDTNSPEKIATDYHTASPGSLPDLAPSPYLMSGGLGNLEVESPANLDKTFVTQTEYGSDSSVYYEFSEPASPAPENTGNQALKPPPTLQTYDHKFNATNVYPHLRPFIPYFAAKLAHKDGRYTKDDFQAELRGMIMETYCGWLETVRVTIPGAESLKATLDLVPQDCLHLGYWEKEFGSDECEKCHLWRPIYTLVCPGCEIKKCVGCKFGDCGA</sequence>
<dbReference type="Pfam" id="PF00226">
    <property type="entry name" value="DnaJ"/>
    <property type="match status" value="1"/>
</dbReference>
<dbReference type="Gene3D" id="1.10.287.110">
    <property type="entry name" value="DnaJ domain"/>
    <property type="match status" value="1"/>
</dbReference>
<dbReference type="EMBL" id="JBFXLU010000045">
    <property type="protein sequence ID" value="KAL2849178.1"/>
    <property type="molecule type" value="Genomic_DNA"/>
</dbReference>
<feature type="compositionally biased region" description="Basic and acidic residues" evidence="2">
    <location>
        <begin position="235"/>
        <end position="262"/>
    </location>
</feature>
<name>A0ABR4KD69_9EURO</name>
<feature type="domain" description="J" evidence="3">
    <location>
        <begin position="2"/>
        <end position="68"/>
    </location>
</feature>
<dbReference type="InterPro" id="IPR050817">
    <property type="entry name" value="DjlA_DnaK_co-chaperone"/>
</dbReference>
<feature type="coiled-coil region" evidence="1">
    <location>
        <begin position="117"/>
        <end position="161"/>
    </location>
</feature>
<dbReference type="SMART" id="SM00271">
    <property type="entry name" value="DnaJ"/>
    <property type="match status" value="1"/>
</dbReference>
<evidence type="ECO:0000313" key="4">
    <source>
        <dbReference type="EMBL" id="KAL2849178.1"/>
    </source>
</evidence>
<dbReference type="PROSITE" id="PS50076">
    <property type="entry name" value="DNAJ_2"/>
    <property type="match status" value="1"/>
</dbReference>
<dbReference type="SUPFAM" id="SSF46565">
    <property type="entry name" value="Chaperone J-domain"/>
    <property type="match status" value="1"/>
</dbReference>
<organism evidence="4 5">
    <name type="scientific">Aspergillus pseudoustus</name>
    <dbReference type="NCBI Taxonomy" id="1810923"/>
    <lineage>
        <taxon>Eukaryota</taxon>
        <taxon>Fungi</taxon>
        <taxon>Dikarya</taxon>
        <taxon>Ascomycota</taxon>
        <taxon>Pezizomycotina</taxon>
        <taxon>Eurotiomycetes</taxon>
        <taxon>Eurotiomycetidae</taxon>
        <taxon>Eurotiales</taxon>
        <taxon>Aspergillaceae</taxon>
        <taxon>Aspergillus</taxon>
        <taxon>Aspergillus subgen. Nidulantes</taxon>
    </lineage>
</organism>
<gene>
    <name evidence="4" type="ORF">BJY01DRAFT_246079</name>
</gene>
<evidence type="ECO:0000256" key="1">
    <source>
        <dbReference type="SAM" id="Coils"/>
    </source>
</evidence>
<keyword evidence="5" id="KW-1185">Reference proteome</keyword>
<feature type="region of interest" description="Disordered" evidence="2">
    <location>
        <begin position="57"/>
        <end position="76"/>
    </location>
</feature>
<feature type="region of interest" description="Disordered" evidence="2">
    <location>
        <begin position="215"/>
        <end position="293"/>
    </location>
</feature>
<feature type="region of interest" description="Disordered" evidence="2">
    <location>
        <begin position="168"/>
        <end position="202"/>
    </location>
</feature>
<protein>
    <recommendedName>
        <fullName evidence="3">J domain-containing protein</fullName>
    </recommendedName>
</protein>
<dbReference type="PRINTS" id="PR00625">
    <property type="entry name" value="JDOMAIN"/>
</dbReference>
<accession>A0ABR4KD69</accession>
<dbReference type="InterPro" id="IPR036869">
    <property type="entry name" value="J_dom_sf"/>
</dbReference>
<dbReference type="CDD" id="cd06257">
    <property type="entry name" value="DnaJ"/>
    <property type="match status" value="1"/>
</dbReference>